<dbReference type="OrthoDB" id="5951444at2"/>
<keyword evidence="3" id="KW-1185">Reference proteome</keyword>
<name>A0A0M4CEC5_9CORY</name>
<dbReference type="AlphaFoldDB" id="A0A0M4CEC5"/>
<evidence type="ECO:0000313" key="2">
    <source>
        <dbReference type="EMBL" id="ALC04902.1"/>
    </source>
</evidence>
<dbReference type="PATRIC" id="fig|931089.4.peg.448"/>
<evidence type="ECO:0000313" key="3">
    <source>
        <dbReference type="Proteomes" id="UP000068067"/>
    </source>
</evidence>
<dbReference type="InterPro" id="IPR014922">
    <property type="entry name" value="YdhG-like"/>
</dbReference>
<dbReference type="RefSeq" id="WP_053544052.1">
    <property type="nucleotide sequence ID" value="NZ_CP009220.1"/>
</dbReference>
<reference evidence="2 3" key="1">
    <citation type="submission" date="2014-08" db="EMBL/GenBank/DDBJ databases">
        <title>Complete genome sequence of Corynebacterium deserti GIMN1.010 (=DSM 45689), isolated from desert sand in western China.</title>
        <authorList>
            <person name="Ruckert C."/>
            <person name="Albersmeier A."/>
            <person name="Kalinowski J."/>
        </authorList>
    </citation>
    <scope>NUCLEOTIDE SEQUENCE [LARGE SCALE GENOMIC DNA]</scope>
    <source>
        <strain evidence="2 3">GIMN1.010</strain>
    </source>
</reference>
<dbReference type="STRING" id="931089.CDES_02205"/>
<dbReference type="SUPFAM" id="SSF159888">
    <property type="entry name" value="YdhG-like"/>
    <property type="match status" value="1"/>
</dbReference>
<protein>
    <recommendedName>
        <fullName evidence="1">YdhG-like domain-containing protein</fullName>
    </recommendedName>
</protein>
<accession>A0A0M4CEC5</accession>
<proteinExistence type="predicted"/>
<dbReference type="SUPFAM" id="SSF47789">
    <property type="entry name" value="C-terminal domain of RNA polymerase alpha subunit"/>
    <property type="match status" value="1"/>
</dbReference>
<dbReference type="KEGG" id="cdx:CDES_02205"/>
<dbReference type="Pfam" id="PF08818">
    <property type="entry name" value="DUF1801"/>
    <property type="match status" value="1"/>
</dbReference>
<evidence type="ECO:0000259" key="1">
    <source>
        <dbReference type="Pfam" id="PF08818"/>
    </source>
</evidence>
<dbReference type="Proteomes" id="UP000068067">
    <property type="component" value="Chromosome"/>
</dbReference>
<feature type="domain" description="YdhG-like" evidence="1">
    <location>
        <begin position="109"/>
        <end position="208"/>
    </location>
</feature>
<gene>
    <name evidence="2" type="ORF">CDES_02205</name>
</gene>
<dbReference type="EMBL" id="CP009220">
    <property type="protein sequence ID" value="ALC04902.1"/>
    <property type="molecule type" value="Genomic_DNA"/>
</dbReference>
<organism evidence="2 3">
    <name type="scientific">Corynebacterium deserti GIMN1.010</name>
    <dbReference type="NCBI Taxonomy" id="931089"/>
    <lineage>
        <taxon>Bacteria</taxon>
        <taxon>Bacillati</taxon>
        <taxon>Actinomycetota</taxon>
        <taxon>Actinomycetes</taxon>
        <taxon>Mycobacteriales</taxon>
        <taxon>Corynebacteriaceae</taxon>
        <taxon>Corynebacterium</taxon>
    </lineage>
</organism>
<dbReference type="Gene3D" id="3.90.1150.200">
    <property type="match status" value="1"/>
</dbReference>
<sequence length="217" mass="23574">MTDFADVPGTAAPLHNALIEAGYPTLESLDGVPYKTLIALHGVGKVGLGRIQDALRSQGLSLGEETKGATITAGHTGKSASDIKTHITSVDPVDYINGLDTPRRVEHGKQLLEMFNRITGAEPKMWGPSMIGYGEVHYVSHTGREGDWFQCGFSPAKSKISLYGLKDTPRGEQLLQKLGKYTEGKGCAYINKPEDIDLDVLEAMIQESWEDLQASEE</sequence>